<dbReference type="Pfam" id="PF05069">
    <property type="entry name" value="Phage_tail_S"/>
    <property type="match status" value="1"/>
</dbReference>
<dbReference type="Proteomes" id="UP000184159">
    <property type="component" value="Unassembled WGS sequence"/>
</dbReference>
<dbReference type="InterPro" id="IPR006522">
    <property type="entry name" value="Phage_virion_morphogenesis"/>
</dbReference>
<gene>
    <name evidence="1" type="ORF">SAMN02745781_03409</name>
</gene>
<reference evidence="2" key="1">
    <citation type="submission" date="2016-11" db="EMBL/GenBank/DDBJ databases">
        <authorList>
            <person name="Varghese N."/>
            <person name="Submissions S."/>
        </authorList>
    </citation>
    <scope>NUCLEOTIDE SEQUENCE [LARGE SCALE GENOMIC DNA]</scope>
    <source>
        <strain evidence="2">DSM 21264</strain>
    </source>
</reference>
<dbReference type="RefSeq" id="WP_072961986.1">
    <property type="nucleotide sequence ID" value="NZ_FQUH01000019.1"/>
</dbReference>
<dbReference type="AlphaFoldDB" id="A0A1M5FB45"/>
<proteinExistence type="predicted"/>
<evidence type="ECO:0000313" key="2">
    <source>
        <dbReference type="Proteomes" id="UP000184159"/>
    </source>
</evidence>
<name>A0A1M5FB45_VIBGA</name>
<sequence>MSISVEVRGDTNFEQYQRLIQNLSDPKHKELLLDGLGAVVESQTRRRIADEKTAPDGSAWPEWSASYAKTRHSNQSKLQGNGDLLDSIQYIVERNQVRIGSPLVYARVLNDGFEGAVQVSPHTRLITQAFGKALRYPVYQSVGSFTRMMNMPQYQFLGLSAENQTEVYAVIGDFWQGLMQ</sequence>
<evidence type="ECO:0000313" key="1">
    <source>
        <dbReference type="EMBL" id="SHF88322.1"/>
    </source>
</evidence>
<accession>A0A1M5FB45</accession>
<dbReference type="EMBL" id="FQUH01000019">
    <property type="protein sequence ID" value="SHF88322.1"/>
    <property type="molecule type" value="Genomic_DNA"/>
</dbReference>
<protein>
    <submittedName>
        <fullName evidence="1">Mu-like prophage protein gpG</fullName>
    </submittedName>
</protein>
<organism evidence="1 2">
    <name type="scientific">Vibrio gazogenes DSM 21264 = NBRC 103151</name>
    <dbReference type="NCBI Taxonomy" id="1123492"/>
    <lineage>
        <taxon>Bacteria</taxon>
        <taxon>Pseudomonadati</taxon>
        <taxon>Pseudomonadota</taxon>
        <taxon>Gammaproteobacteria</taxon>
        <taxon>Vibrionales</taxon>
        <taxon>Vibrionaceae</taxon>
        <taxon>Vibrio</taxon>
    </lineage>
</organism>
<keyword evidence="2" id="KW-1185">Reference proteome</keyword>